<evidence type="ECO:0000256" key="5">
    <source>
        <dbReference type="ARBA" id="ARBA00023136"/>
    </source>
</evidence>
<keyword evidence="4 6" id="KW-1133">Transmembrane helix</keyword>
<gene>
    <name evidence="7" type="ORF">GCK32_020621</name>
</gene>
<evidence type="ECO:0000313" key="7">
    <source>
        <dbReference type="EMBL" id="KAK5986528.1"/>
    </source>
</evidence>
<evidence type="ECO:0000256" key="3">
    <source>
        <dbReference type="ARBA" id="ARBA00022692"/>
    </source>
</evidence>
<keyword evidence="5 6" id="KW-0472">Membrane</keyword>
<feature type="non-terminal residue" evidence="7">
    <location>
        <position position="1"/>
    </location>
</feature>
<evidence type="ECO:0000256" key="2">
    <source>
        <dbReference type="ARBA" id="ARBA00009530"/>
    </source>
</evidence>
<name>A0AAN8GF82_TRICO</name>
<dbReference type="InterPro" id="IPR000612">
    <property type="entry name" value="PMP3"/>
</dbReference>
<keyword evidence="3 6" id="KW-0812">Transmembrane</keyword>
<accession>A0AAN8GF82</accession>
<reference evidence="7 8" key="1">
    <citation type="submission" date="2019-10" db="EMBL/GenBank/DDBJ databases">
        <title>Assembly and Annotation for the nematode Trichostrongylus colubriformis.</title>
        <authorList>
            <person name="Martin J."/>
        </authorList>
    </citation>
    <scope>NUCLEOTIDE SEQUENCE [LARGE SCALE GENOMIC DNA]</scope>
    <source>
        <strain evidence="7">G859</strain>
        <tissue evidence="7">Whole worm</tissue>
    </source>
</reference>
<evidence type="ECO:0000313" key="8">
    <source>
        <dbReference type="Proteomes" id="UP001331761"/>
    </source>
</evidence>
<comment type="caution">
    <text evidence="7">The sequence shown here is derived from an EMBL/GenBank/DDBJ whole genome shotgun (WGS) entry which is preliminary data.</text>
</comment>
<comment type="similarity">
    <text evidence="2">Belongs to the UPF0057 (PMP3) family.</text>
</comment>
<dbReference type="Proteomes" id="UP001331761">
    <property type="component" value="Unassembled WGS sequence"/>
</dbReference>
<dbReference type="AlphaFoldDB" id="A0AAN8GF82"/>
<evidence type="ECO:0000256" key="1">
    <source>
        <dbReference type="ARBA" id="ARBA00004370"/>
    </source>
</evidence>
<evidence type="ECO:0000256" key="6">
    <source>
        <dbReference type="SAM" id="Phobius"/>
    </source>
</evidence>
<feature type="transmembrane region" description="Helical" evidence="6">
    <location>
        <begin position="7"/>
        <end position="29"/>
    </location>
</feature>
<dbReference type="EMBL" id="WIXE01000504">
    <property type="protein sequence ID" value="KAK5986528.1"/>
    <property type="molecule type" value="Genomic_DNA"/>
</dbReference>
<sequence length="113" mass="12925">QSAFTRSILMYITCLILLAIVCSPLAIYIDWGCSYLLAANIFLYNFAWVSGITHAWIMITAYFVISFKDFVMSLTENTRDMITDQPKNSKGNPDAARTSRDQMEIEIERIEVL</sequence>
<dbReference type="GO" id="GO:0016020">
    <property type="term" value="C:membrane"/>
    <property type="evidence" value="ECO:0007669"/>
    <property type="project" value="UniProtKB-SubCell"/>
</dbReference>
<organism evidence="7 8">
    <name type="scientific">Trichostrongylus colubriformis</name>
    <name type="common">Black scour worm</name>
    <dbReference type="NCBI Taxonomy" id="6319"/>
    <lineage>
        <taxon>Eukaryota</taxon>
        <taxon>Metazoa</taxon>
        <taxon>Ecdysozoa</taxon>
        <taxon>Nematoda</taxon>
        <taxon>Chromadorea</taxon>
        <taxon>Rhabditida</taxon>
        <taxon>Rhabditina</taxon>
        <taxon>Rhabditomorpha</taxon>
        <taxon>Strongyloidea</taxon>
        <taxon>Trichostrongylidae</taxon>
        <taxon>Trichostrongylus</taxon>
    </lineage>
</organism>
<dbReference type="Pfam" id="PF01679">
    <property type="entry name" value="Pmp3"/>
    <property type="match status" value="1"/>
</dbReference>
<feature type="transmembrane region" description="Helical" evidence="6">
    <location>
        <begin position="41"/>
        <end position="65"/>
    </location>
</feature>
<evidence type="ECO:0000256" key="4">
    <source>
        <dbReference type="ARBA" id="ARBA00022989"/>
    </source>
</evidence>
<keyword evidence="8" id="KW-1185">Reference proteome</keyword>
<comment type="subcellular location">
    <subcellularLocation>
        <location evidence="1">Membrane</location>
    </subcellularLocation>
</comment>
<proteinExistence type="inferred from homology"/>
<protein>
    <submittedName>
        <fullName evidence="7">Uncharacterized protein</fullName>
    </submittedName>
</protein>